<feature type="transmembrane region" description="Helical" evidence="2">
    <location>
        <begin position="12"/>
        <end position="33"/>
    </location>
</feature>
<sequence length="91" mass="9498">MSPRQILARLGLIDMVMLAGIAAGVVWLVLTHLTAIDPAAAVMLAGLAALAAFSALHKRLRHTPGPRHTALTGSRAPSGERTPPGDQTSRE</sequence>
<evidence type="ECO:0000313" key="4">
    <source>
        <dbReference type="Proteomes" id="UP000546324"/>
    </source>
</evidence>
<keyword evidence="4" id="KW-1185">Reference proteome</keyword>
<comment type="caution">
    <text evidence="3">The sequence shown here is derived from an EMBL/GenBank/DDBJ whole genome shotgun (WGS) entry which is preliminary data.</text>
</comment>
<evidence type="ECO:0000256" key="2">
    <source>
        <dbReference type="SAM" id="Phobius"/>
    </source>
</evidence>
<keyword evidence="2" id="KW-0472">Membrane</keyword>
<evidence type="ECO:0000256" key="1">
    <source>
        <dbReference type="SAM" id="MobiDB-lite"/>
    </source>
</evidence>
<dbReference type="AlphaFoldDB" id="A0A7X0KWQ7"/>
<gene>
    <name evidence="3" type="ORF">BKA00_000442</name>
</gene>
<dbReference type="RefSeq" id="WP_185023331.1">
    <property type="nucleotide sequence ID" value="NZ_JACHMQ010000001.1"/>
</dbReference>
<feature type="transmembrane region" description="Helical" evidence="2">
    <location>
        <begin position="39"/>
        <end position="57"/>
    </location>
</feature>
<reference evidence="3 4" key="1">
    <citation type="submission" date="2020-08" db="EMBL/GenBank/DDBJ databases">
        <title>Sequencing the genomes of 1000 actinobacteria strains.</title>
        <authorList>
            <person name="Klenk H.-P."/>
        </authorList>
    </citation>
    <scope>NUCLEOTIDE SEQUENCE [LARGE SCALE GENOMIC DNA]</scope>
    <source>
        <strain evidence="3 4">DSM 43675</strain>
    </source>
</reference>
<evidence type="ECO:0000313" key="3">
    <source>
        <dbReference type="EMBL" id="MBB6393528.1"/>
    </source>
</evidence>
<keyword evidence="2" id="KW-0812">Transmembrane</keyword>
<dbReference type="Proteomes" id="UP000546324">
    <property type="component" value="Unassembled WGS sequence"/>
</dbReference>
<name>A0A7X0KWQ7_9ACTN</name>
<proteinExistence type="predicted"/>
<protein>
    <submittedName>
        <fullName evidence="3">Uncharacterized protein</fullName>
    </submittedName>
</protein>
<keyword evidence="2" id="KW-1133">Transmembrane helix</keyword>
<organism evidence="3 4">
    <name type="scientific">Actinomadura coerulea</name>
    <dbReference type="NCBI Taxonomy" id="46159"/>
    <lineage>
        <taxon>Bacteria</taxon>
        <taxon>Bacillati</taxon>
        <taxon>Actinomycetota</taxon>
        <taxon>Actinomycetes</taxon>
        <taxon>Streptosporangiales</taxon>
        <taxon>Thermomonosporaceae</taxon>
        <taxon>Actinomadura</taxon>
    </lineage>
</organism>
<dbReference type="EMBL" id="JACHMQ010000001">
    <property type="protein sequence ID" value="MBB6393528.1"/>
    <property type="molecule type" value="Genomic_DNA"/>
</dbReference>
<accession>A0A7X0KWQ7</accession>
<feature type="region of interest" description="Disordered" evidence="1">
    <location>
        <begin position="62"/>
        <end position="91"/>
    </location>
</feature>